<reference evidence="2" key="1">
    <citation type="submission" date="2023-03" db="EMBL/GenBank/DDBJ databases">
        <authorList>
            <person name="Julca I."/>
        </authorList>
    </citation>
    <scope>NUCLEOTIDE SEQUENCE</scope>
</reference>
<dbReference type="Proteomes" id="UP001161247">
    <property type="component" value="Chromosome 8"/>
</dbReference>
<sequence>MTETVQIQAVIDLNNKASTSGLSNKEKEQIHVDVADHSLIQKLVKEKNQIEDGSNGGSLMNDSIDGKQTNQHGELISITTKNNFDKHGEENNNTEDNENSADEAEEVFMENVREVISKGLIEQMNKKNTCNDKEPSSTLKTPGSSKLSKEQIAQLIAKTSNDLV</sequence>
<protein>
    <submittedName>
        <fullName evidence="2">OLC1v1016662C1</fullName>
    </submittedName>
</protein>
<dbReference type="AlphaFoldDB" id="A0AAV1E7M5"/>
<name>A0AAV1E7M5_OLDCO</name>
<evidence type="ECO:0000256" key="1">
    <source>
        <dbReference type="SAM" id="MobiDB-lite"/>
    </source>
</evidence>
<feature type="compositionally biased region" description="Polar residues" evidence="1">
    <location>
        <begin position="57"/>
        <end position="82"/>
    </location>
</feature>
<evidence type="ECO:0000313" key="2">
    <source>
        <dbReference type="EMBL" id="CAI9115687.1"/>
    </source>
</evidence>
<feature type="region of interest" description="Disordered" evidence="1">
    <location>
        <begin position="48"/>
        <end position="102"/>
    </location>
</feature>
<feature type="compositionally biased region" description="Polar residues" evidence="1">
    <location>
        <begin position="136"/>
        <end position="146"/>
    </location>
</feature>
<feature type="region of interest" description="Disordered" evidence="1">
    <location>
        <begin position="126"/>
        <end position="146"/>
    </location>
</feature>
<accession>A0AAV1E7M5</accession>
<feature type="compositionally biased region" description="Acidic residues" evidence="1">
    <location>
        <begin position="92"/>
        <end position="102"/>
    </location>
</feature>
<organism evidence="2 3">
    <name type="scientific">Oldenlandia corymbosa var. corymbosa</name>
    <dbReference type="NCBI Taxonomy" id="529605"/>
    <lineage>
        <taxon>Eukaryota</taxon>
        <taxon>Viridiplantae</taxon>
        <taxon>Streptophyta</taxon>
        <taxon>Embryophyta</taxon>
        <taxon>Tracheophyta</taxon>
        <taxon>Spermatophyta</taxon>
        <taxon>Magnoliopsida</taxon>
        <taxon>eudicotyledons</taxon>
        <taxon>Gunneridae</taxon>
        <taxon>Pentapetalae</taxon>
        <taxon>asterids</taxon>
        <taxon>lamiids</taxon>
        <taxon>Gentianales</taxon>
        <taxon>Rubiaceae</taxon>
        <taxon>Rubioideae</taxon>
        <taxon>Spermacoceae</taxon>
        <taxon>Hedyotis-Oldenlandia complex</taxon>
        <taxon>Oldenlandia</taxon>
    </lineage>
</organism>
<proteinExistence type="predicted"/>
<evidence type="ECO:0000313" key="3">
    <source>
        <dbReference type="Proteomes" id="UP001161247"/>
    </source>
</evidence>
<dbReference type="EMBL" id="OX459125">
    <property type="protein sequence ID" value="CAI9115687.1"/>
    <property type="molecule type" value="Genomic_DNA"/>
</dbReference>
<gene>
    <name evidence="2" type="ORF">OLC1_LOCUS22159</name>
</gene>
<keyword evidence="3" id="KW-1185">Reference proteome</keyword>